<accession>A0A3M7PZY9</accession>
<evidence type="ECO:0000313" key="2">
    <source>
        <dbReference type="Proteomes" id="UP000276133"/>
    </source>
</evidence>
<dbReference type="EMBL" id="REGN01008035">
    <property type="protein sequence ID" value="RNA04583.1"/>
    <property type="molecule type" value="Genomic_DNA"/>
</dbReference>
<reference evidence="1 2" key="1">
    <citation type="journal article" date="2018" name="Sci. Rep.">
        <title>Genomic signatures of local adaptation to the degree of environmental predictability in rotifers.</title>
        <authorList>
            <person name="Franch-Gras L."/>
            <person name="Hahn C."/>
            <person name="Garcia-Roger E.M."/>
            <person name="Carmona M.J."/>
            <person name="Serra M."/>
            <person name="Gomez A."/>
        </authorList>
    </citation>
    <scope>NUCLEOTIDE SEQUENCE [LARGE SCALE GENOMIC DNA]</scope>
    <source>
        <strain evidence="1">HYR1</strain>
    </source>
</reference>
<organism evidence="1 2">
    <name type="scientific">Brachionus plicatilis</name>
    <name type="common">Marine rotifer</name>
    <name type="synonym">Brachionus muelleri</name>
    <dbReference type="NCBI Taxonomy" id="10195"/>
    <lineage>
        <taxon>Eukaryota</taxon>
        <taxon>Metazoa</taxon>
        <taxon>Spiralia</taxon>
        <taxon>Gnathifera</taxon>
        <taxon>Rotifera</taxon>
        <taxon>Eurotatoria</taxon>
        <taxon>Monogononta</taxon>
        <taxon>Pseudotrocha</taxon>
        <taxon>Ploima</taxon>
        <taxon>Brachionidae</taxon>
        <taxon>Brachionus</taxon>
    </lineage>
</organism>
<evidence type="ECO:0000313" key="1">
    <source>
        <dbReference type="EMBL" id="RNA04583.1"/>
    </source>
</evidence>
<dbReference type="Proteomes" id="UP000276133">
    <property type="component" value="Unassembled WGS sequence"/>
</dbReference>
<gene>
    <name evidence="1" type="ORF">BpHYR1_002053</name>
</gene>
<dbReference type="AlphaFoldDB" id="A0A3M7PZY9"/>
<protein>
    <submittedName>
        <fullName evidence="1">Uncharacterized protein</fullName>
    </submittedName>
</protein>
<proteinExistence type="predicted"/>
<comment type="caution">
    <text evidence="1">The sequence shown here is derived from an EMBL/GenBank/DDBJ whole genome shotgun (WGS) entry which is preliminary data.</text>
</comment>
<sequence>MDVQPLHPCAKFTFQWTDNGPQVICIILLVRNAGDHDVVLSNKNITLEKFLNIWETLKSESVDWFLNSTTFASISLPIDHLIFQTYLAGQPGLYLFFYP</sequence>
<keyword evidence="2" id="KW-1185">Reference proteome</keyword>
<name>A0A3M7PZY9_BRAPC</name>